<accession>A0A8T3BPR4</accession>
<keyword evidence="4" id="KW-1185">Reference proteome</keyword>
<evidence type="ECO:0000259" key="2">
    <source>
        <dbReference type="Pfam" id="PF12776"/>
    </source>
</evidence>
<dbReference type="AlphaFoldDB" id="A0A8T3BPR4"/>
<gene>
    <name evidence="3" type="ORF">KFK09_009196</name>
</gene>
<name>A0A8T3BPR4_DENNO</name>
<feature type="domain" description="Myb/SANT-like" evidence="2">
    <location>
        <begin position="43"/>
        <end position="85"/>
    </location>
</feature>
<dbReference type="OrthoDB" id="10351008at2759"/>
<proteinExistence type="predicted"/>
<protein>
    <recommendedName>
        <fullName evidence="2">Myb/SANT-like domain-containing protein</fullName>
    </recommendedName>
</protein>
<comment type="caution">
    <text evidence="3">The sequence shown here is derived from an EMBL/GenBank/DDBJ whole genome shotgun (WGS) entry which is preliminary data.</text>
</comment>
<evidence type="ECO:0000313" key="3">
    <source>
        <dbReference type="EMBL" id="KAI0516519.1"/>
    </source>
</evidence>
<reference evidence="3" key="1">
    <citation type="journal article" date="2022" name="Front. Genet.">
        <title>Chromosome-Scale Assembly of the Dendrobium nobile Genome Provides Insights Into the Molecular Mechanism of the Biosynthesis of the Medicinal Active Ingredient of Dendrobium.</title>
        <authorList>
            <person name="Xu Q."/>
            <person name="Niu S.-C."/>
            <person name="Li K.-L."/>
            <person name="Zheng P.-J."/>
            <person name="Zhang X.-J."/>
            <person name="Jia Y."/>
            <person name="Liu Y."/>
            <person name="Niu Y.-X."/>
            <person name="Yu L.-H."/>
            <person name="Chen D.-F."/>
            <person name="Zhang G.-Q."/>
        </authorList>
    </citation>
    <scope>NUCLEOTIDE SEQUENCE</scope>
    <source>
        <tissue evidence="3">Leaf</tissue>
    </source>
</reference>
<feature type="region of interest" description="Disordered" evidence="1">
    <location>
        <begin position="1"/>
        <end position="34"/>
    </location>
</feature>
<organism evidence="3 4">
    <name type="scientific">Dendrobium nobile</name>
    <name type="common">Orchid</name>
    <dbReference type="NCBI Taxonomy" id="94219"/>
    <lineage>
        <taxon>Eukaryota</taxon>
        <taxon>Viridiplantae</taxon>
        <taxon>Streptophyta</taxon>
        <taxon>Embryophyta</taxon>
        <taxon>Tracheophyta</taxon>
        <taxon>Spermatophyta</taxon>
        <taxon>Magnoliopsida</taxon>
        <taxon>Liliopsida</taxon>
        <taxon>Asparagales</taxon>
        <taxon>Orchidaceae</taxon>
        <taxon>Epidendroideae</taxon>
        <taxon>Malaxideae</taxon>
        <taxon>Dendrobiinae</taxon>
        <taxon>Dendrobium</taxon>
    </lineage>
</organism>
<feature type="compositionally biased region" description="Acidic residues" evidence="1">
    <location>
        <begin position="138"/>
        <end position="148"/>
    </location>
</feature>
<dbReference type="Pfam" id="PF12776">
    <property type="entry name" value="Myb_DNA-bind_3"/>
    <property type="match status" value="1"/>
</dbReference>
<dbReference type="EMBL" id="JAGYWB010000007">
    <property type="protein sequence ID" value="KAI0516519.1"/>
    <property type="molecule type" value="Genomic_DNA"/>
</dbReference>
<dbReference type="InterPro" id="IPR024752">
    <property type="entry name" value="Myb/SANT-like_dom"/>
</dbReference>
<evidence type="ECO:0000256" key="1">
    <source>
        <dbReference type="SAM" id="MobiDB-lite"/>
    </source>
</evidence>
<dbReference type="Proteomes" id="UP000829196">
    <property type="component" value="Unassembled WGS sequence"/>
</dbReference>
<sequence>MTELDKVDNGAREGDNRGPDRDDGGRTGDDGAHEDANAIALLQLKNKWDQLKKEWKLWKDLKKGAAGFGWNSKQKTIDASDEWWKGKIECFCIRSFPQPKKFRYSGIDPEMEEKLDKMFMSDENAWAPNSKSLPPVTTDEDHEDFEDCESTKSLSGDAKIVNELRQSYSGSTSAS</sequence>
<dbReference type="PANTHER" id="PTHR31704">
    <property type="entry name" value="MYB/SANT-LIKE DNA-BINDING DOMAIN PROTEIN-RELATED"/>
    <property type="match status" value="1"/>
</dbReference>
<feature type="region of interest" description="Disordered" evidence="1">
    <location>
        <begin position="126"/>
        <end position="153"/>
    </location>
</feature>
<dbReference type="PANTHER" id="PTHR31704:SF37">
    <property type="entry name" value="HEAT SHOCK PROTEIN"/>
    <property type="match status" value="1"/>
</dbReference>
<evidence type="ECO:0000313" key="4">
    <source>
        <dbReference type="Proteomes" id="UP000829196"/>
    </source>
</evidence>